<dbReference type="CDD" id="cd07010">
    <property type="entry name" value="cupin_PMI_type_I_N_bac"/>
    <property type="match status" value="1"/>
</dbReference>
<evidence type="ECO:0000313" key="4">
    <source>
        <dbReference type="EMBL" id="GAA1222855.1"/>
    </source>
</evidence>
<dbReference type="PANTHER" id="PTHR42742:SF3">
    <property type="entry name" value="FRUCTOKINASE"/>
    <property type="match status" value="1"/>
</dbReference>
<gene>
    <name evidence="4" type="ORF">GCM10009676_00010</name>
</gene>
<dbReference type="Proteomes" id="UP001500653">
    <property type="component" value="Unassembled WGS sequence"/>
</dbReference>
<sequence length="357" mass="37811">MPEPLEPIVLPANQPPQFYRGGAAIAALRGDEAREYGPEDWIASTTTRFAGGPDGLTRLPDGRWLAEAVTADPRGWLGDAHLRRFGDSTALLVKLLDAGQRLPVHFHPDDRFARSHFDSHFGKTEAWIVVGTSGDEPTVYTGFRETTPAATVRDWVRDQDAPSMLEALNAVPVAAGDTVVIPAGLPHAIGGGVFVVELQQPTDFSLTMEWRDFLDSPEKGHLGLGFDTALQVLDTSGWDEQRLASIIRRSGDPAGPTPAGHTPADHAASDPAVAELLAPLADGFFRADRLRPSAAPSSAVTLTPGFTVLVAIDGAGTLTSERGSTPIVRGDTVVVPYGAGAPELSGDVTVLRCRPPA</sequence>
<dbReference type="RefSeq" id="WP_253862147.1">
    <property type="nucleotide sequence ID" value="NZ_BAAALN010000001.1"/>
</dbReference>
<keyword evidence="1" id="KW-0479">Metal-binding</keyword>
<dbReference type="EMBL" id="BAAALN010000001">
    <property type="protein sequence ID" value="GAA1222855.1"/>
    <property type="molecule type" value="Genomic_DNA"/>
</dbReference>
<accession>A0ABN1VVN3</accession>
<dbReference type="PANTHER" id="PTHR42742">
    <property type="entry name" value="TRANSCRIPTIONAL REPRESSOR MPRA"/>
    <property type="match status" value="1"/>
</dbReference>
<name>A0ABN1VVN3_9PSEU</name>
<comment type="caution">
    <text evidence="4">The sequence shown here is derived from an EMBL/GenBank/DDBJ whole genome shotgun (WGS) entry which is preliminary data.</text>
</comment>
<evidence type="ECO:0000313" key="5">
    <source>
        <dbReference type="Proteomes" id="UP001500653"/>
    </source>
</evidence>
<feature type="compositionally biased region" description="Low complexity" evidence="3">
    <location>
        <begin position="252"/>
        <end position="262"/>
    </location>
</feature>
<dbReference type="Gene3D" id="2.60.120.10">
    <property type="entry name" value="Jelly Rolls"/>
    <property type="match status" value="2"/>
</dbReference>
<evidence type="ECO:0000256" key="3">
    <source>
        <dbReference type="SAM" id="MobiDB-lite"/>
    </source>
</evidence>
<organism evidence="4 5">
    <name type="scientific">Prauserella halophila</name>
    <dbReference type="NCBI Taxonomy" id="185641"/>
    <lineage>
        <taxon>Bacteria</taxon>
        <taxon>Bacillati</taxon>
        <taxon>Actinomycetota</taxon>
        <taxon>Actinomycetes</taxon>
        <taxon>Pseudonocardiales</taxon>
        <taxon>Pseudonocardiaceae</taxon>
        <taxon>Prauserella</taxon>
    </lineage>
</organism>
<keyword evidence="2" id="KW-0862">Zinc</keyword>
<protein>
    <submittedName>
        <fullName evidence="4">Class I mannose-6-phosphate isomerase</fullName>
    </submittedName>
</protein>
<dbReference type="InterPro" id="IPR011051">
    <property type="entry name" value="RmlC_Cupin_sf"/>
</dbReference>
<dbReference type="InterPro" id="IPR014710">
    <property type="entry name" value="RmlC-like_jellyroll"/>
</dbReference>
<dbReference type="SUPFAM" id="SSF51182">
    <property type="entry name" value="RmlC-like cupins"/>
    <property type="match status" value="1"/>
</dbReference>
<evidence type="ECO:0000256" key="1">
    <source>
        <dbReference type="ARBA" id="ARBA00022723"/>
    </source>
</evidence>
<keyword evidence="4" id="KW-0413">Isomerase</keyword>
<dbReference type="InterPro" id="IPR051804">
    <property type="entry name" value="Carb_Metab_Reg_Kinase/Isom"/>
</dbReference>
<reference evidence="4 5" key="1">
    <citation type="journal article" date="2019" name="Int. J. Syst. Evol. Microbiol.">
        <title>The Global Catalogue of Microorganisms (GCM) 10K type strain sequencing project: providing services to taxonomists for standard genome sequencing and annotation.</title>
        <authorList>
            <consortium name="The Broad Institute Genomics Platform"/>
            <consortium name="The Broad Institute Genome Sequencing Center for Infectious Disease"/>
            <person name="Wu L."/>
            <person name="Ma J."/>
        </authorList>
    </citation>
    <scope>NUCLEOTIDE SEQUENCE [LARGE SCALE GENOMIC DNA]</scope>
    <source>
        <strain evidence="4 5">JCM 13023</strain>
    </source>
</reference>
<evidence type="ECO:0000256" key="2">
    <source>
        <dbReference type="ARBA" id="ARBA00022833"/>
    </source>
</evidence>
<keyword evidence="5" id="KW-1185">Reference proteome</keyword>
<feature type="region of interest" description="Disordered" evidence="3">
    <location>
        <begin position="249"/>
        <end position="268"/>
    </location>
</feature>
<dbReference type="GO" id="GO:0016853">
    <property type="term" value="F:isomerase activity"/>
    <property type="evidence" value="ECO:0007669"/>
    <property type="project" value="UniProtKB-KW"/>
</dbReference>
<proteinExistence type="predicted"/>